<name>A0ACB7TFQ5_HYAAI</name>
<keyword evidence="2" id="KW-1185">Reference proteome</keyword>
<dbReference type="EMBL" id="CM023481">
    <property type="protein sequence ID" value="KAH6944946.1"/>
    <property type="molecule type" value="Genomic_DNA"/>
</dbReference>
<evidence type="ECO:0000313" key="1">
    <source>
        <dbReference type="EMBL" id="KAH6944946.1"/>
    </source>
</evidence>
<sequence>MRYSNASLHEKSGSGIGSTSKSSSVATSALSRTTMMIATSVLASLQTASSDSPASTDSQNVSVAVTKLLSTRPDHTSVLSASLATVLLCSSSSRASALCTKPALLKHLLMYAIVLDVELLANTLAEELCAQHGLAYVGLLDYNAYVAGGASQGTEATLFLAFLVEASCLPVLDGPPGGRSGTCYAAALLLQWDLRTGFHRVVSTGSLKEG</sequence>
<proteinExistence type="predicted"/>
<protein>
    <submittedName>
        <fullName evidence="1">Uncharacterized protein</fullName>
    </submittedName>
</protein>
<dbReference type="Proteomes" id="UP000821845">
    <property type="component" value="Chromosome 1"/>
</dbReference>
<evidence type="ECO:0000313" key="2">
    <source>
        <dbReference type="Proteomes" id="UP000821845"/>
    </source>
</evidence>
<organism evidence="1 2">
    <name type="scientific">Hyalomma asiaticum</name>
    <name type="common">Tick</name>
    <dbReference type="NCBI Taxonomy" id="266040"/>
    <lineage>
        <taxon>Eukaryota</taxon>
        <taxon>Metazoa</taxon>
        <taxon>Ecdysozoa</taxon>
        <taxon>Arthropoda</taxon>
        <taxon>Chelicerata</taxon>
        <taxon>Arachnida</taxon>
        <taxon>Acari</taxon>
        <taxon>Parasitiformes</taxon>
        <taxon>Ixodida</taxon>
        <taxon>Ixodoidea</taxon>
        <taxon>Ixodidae</taxon>
        <taxon>Hyalomminae</taxon>
        <taxon>Hyalomma</taxon>
    </lineage>
</organism>
<accession>A0ACB7TFQ5</accession>
<reference evidence="1" key="1">
    <citation type="submission" date="2020-05" db="EMBL/GenBank/DDBJ databases">
        <title>Large-scale comparative analyses of tick genomes elucidate their genetic diversity and vector capacities.</title>
        <authorList>
            <person name="Jia N."/>
            <person name="Wang J."/>
            <person name="Shi W."/>
            <person name="Du L."/>
            <person name="Sun Y."/>
            <person name="Zhan W."/>
            <person name="Jiang J."/>
            <person name="Wang Q."/>
            <person name="Zhang B."/>
            <person name="Ji P."/>
            <person name="Sakyi L.B."/>
            <person name="Cui X."/>
            <person name="Yuan T."/>
            <person name="Jiang B."/>
            <person name="Yang W."/>
            <person name="Lam T.T.-Y."/>
            <person name="Chang Q."/>
            <person name="Ding S."/>
            <person name="Wang X."/>
            <person name="Zhu J."/>
            <person name="Ruan X."/>
            <person name="Zhao L."/>
            <person name="Wei J."/>
            <person name="Que T."/>
            <person name="Du C."/>
            <person name="Cheng J."/>
            <person name="Dai P."/>
            <person name="Han X."/>
            <person name="Huang E."/>
            <person name="Gao Y."/>
            <person name="Liu J."/>
            <person name="Shao H."/>
            <person name="Ye R."/>
            <person name="Li L."/>
            <person name="Wei W."/>
            <person name="Wang X."/>
            <person name="Wang C."/>
            <person name="Yang T."/>
            <person name="Huo Q."/>
            <person name="Li W."/>
            <person name="Guo W."/>
            <person name="Chen H."/>
            <person name="Zhou L."/>
            <person name="Ni X."/>
            <person name="Tian J."/>
            <person name="Zhou Y."/>
            <person name="Sheng Y."/>
            <person name="Liu T."/>
            <person name="Pan Y."/>
            <person name="Xia L."/>
            <person name="Li J."/>
            <person name="Zhao F."/>
            <person name="Cao W."/>
        </authorList>
    </citation>
    <scope>NUCLEOTIDE SEQUENCE</scope>
    <source>
        <strain evidence="1">Hyas-2018</strain>
    </source>
</reference>
<comment type="caution">
    <text evidence="1">The sequence shown here is derived from an EMBL/GenBank/DDBJ whole genome shotgun (WGS) entry which is preliminary data.</text>
</comment>
<gene>
    <name evidence="1" type="ORF">HPB50_006316</name>
</gene>